<feature type="repeat" description="TPR" evidence="1">
    <location>
        <begin position="202"/>
        <end position="235"/>
    </location>
</feature>
<evidence type="ECO:0000313" key="5">
    <source>
        <dbReference type="EMBL" id="TYA84413.1"/>
    </source>
</evidence>
<feature type="repeat" description="TPR" evidence="1">
    <location>
        <begin position="123"/>
        <end position="156"/>
    </location>
</feature>
<dbReference type="EMBL" id="VSDQ01000409">
    <property type="protein sequence ID" value="TYA84413.1"/>
    <property type="molecule type" value="Genomic_DNA"/>
</dbReference>
<dbReference type="Gene3D" id="3.30.565.10">
    <property type="entry name" value="Histidine kinase-like ATPase, C-terminal domain"/>
    <property type="match status" value="1"/>
</dbReference>
<feature type="domain" description="Signal transduction histidine kinase internal region" evidence="4">
    <location>
        <begin position="521"/>
        <end position="594"/>
    </location>
</feature>
<dbReference type="Pfam" id="PF06580">
    <property type="entry name" value="His_kinase"/>
    <property type="match status" value="1"/>
</dbReference>
<keyword evidence="2" id="KW-1133">Transmembrane helix</keyword>
<keyword evidence="6" id="KW-1185">Reference proteome</keyword>
<dbReference type="RefSeq" id="WP_148540993.1">
    <property type="nucleotide sequence ID" value="NZ_VSDQ01000409.1"/>
</dbReference>
<dbReference type="PROSITE" id="PS50005">
    <property type="entry name" value="TPR"/>
    <property type="match status" value="5"/>
</dbReference>
<keyword evidence="2" id="KW-0812">Transmembrane</keyword>
<protein>
    <submittedName>
        <fullName evidence="5">Tetratricopeptide repeat protein</fullName>
    </submittedName>
</protein>
<dbReference type="GO" id="GO:0000155">
    <property type="term" value="F:phosphorelay sensor kinase activity"/>
    <property type="evidence" value="ECO:0007669"/>
    <property type="project" value="InterPro"/>
</dbReference>
<dbReference type="GO" id="GO:0016020">
    <property type="term" value="C:membrane"/>
    <property type="evidence" value="ECO:0007669"/>
    <property type="project" value="InterPro"/>
</dbReference>
<reference evidence="5 6" key="1">
    <citation type="submission" date="2019-08" db="EMBL/GenBank/DDBJ databases">
        <title>Seonamhaeicola sediminis sp. nov., isolated from marine sediment.</title>
        <authorList>
            <person name="Cao W.R."/>
        </authorList>
    </citation>
    <scope>NUCLEOTIDE SEQUENCE [LARGE SCALE GENOMIC DNA]</scope>
    <source>
        <strain evidence="5 6">B011</strain>
    </source>
</reference>
<organism evidence="5 6">
    <name type="scientific">Seonamhaeicola marinus</name>
    <dbReference type="NCBI Taxonomy" id="1912246"/>
    <lineage>
        <taxon>Bacteria</taxon>
        <taxon>Pseudomonadati</taxon>
        <taxon>Bacteroidota</taxon>
        <taxon>Flavobacteriia</taxon>
        <taxon>Flavobacteriales</taxon>
        <taxon>Flavobacteriaceae</taxon>
    </lineage>
</organism>
<feature type="transmembrane region" description="Helical" evidence="2">
    <location>
        <begin position="485"/>
        <end position="505"/>
    </location>
</feature>
<dbReference type="SMART" id="SM00028">
    <property type="entry name" value="TPR"/>
    <property type="match status" value="8"/>
</dbReference>
<dbReference type="Pfam" id="PF13424">
    <property type="entry name" value="TPR_12"/>
    <property type="match status" value="3"/>
</dbReference>
<accession>A0A5D0IKI2</accession>
<dbReference type="Gene3D" id="1.25.40.10">
    <property type="entry name" value="Tetratricopeptide repeat domain"/>
    <property type="match status" value="2"/>
</dbReference>
<evidence type="ECO:0000256" key="2">
    <source>
        <dbReference type="SAM" id="Phobius"/>
    </source>
</evidence>
<keyword evidence="1" id="KW-0802">TPR repeat</keyword>
<dbReference type="AlphaFoldDB" id="A0A5D0IKI2"/>
<dbReference type="InterPro" id="IPR003594">
    <property type="entry name" value="HATPase_dom"/>
</dbReference>
<dbReference type="PANTHER" id="PTHR10098">
    <property type="entry name" value="RAPSYN-RELATED"/>
    <property type="match status" value="1"/>
</dbReference>
<dbReference type="InterPro" id="IPR010559">
    <property type="entry name" value="Sig_transdc_His_kin_internal"/>
</dbReference>
<feature type="repeat" description="TPR" evidence="1">
    <location>
        <begin position="242"/>
        <end position="275"/>
    </location>
</feature>
<dbReference type="InterPro" id="IPR011990">
    <property type="entry name" value="TPR-like_helical_dom_sf"/>
</dbReference>
<gene>
    <name evidence="5" type="ORF">FUA24_07145</name>
</gene>
<name>A0A5D0IKI2_9FLAO</name>
<dbReference type="SUPFAM" id="SSF48452">
    <property type="entry name" value="TPR-like"/>
    <property type="match status" value="2"/>
</dbReference>
<dbReference type="InterPro" id="IPR036890">
    <property type="entry name" value="HATPase_C_sf"/>
</dbReference>
<dbReference type="SUPFAM" id="SSF55874">
    <property type="entry name" value="ATPase domain of HSP90 chaperone/DNA topoisomerase II/histidine kinase"/>
    <property type="match status" value="1"/>
</dbReference>
<feature type="domain" description="Histidine kinase/HSP90-like ATPase" evidence="3">
    <location>
        <begin position="621"/>
        <end position="721"/>
    </location>
</feature>
<dbReference type="Proteomes" id="UP000323930">
    <property type="component" value="Unassembled WGS sequence"/>
</dbReference>
<evidence type="ECO:0000256" key="1">
    <source>
        <dbReference type="PROSITE-ProRule" id="PRU00339"/>
    </source>
</evidence>
<dbReference type="Pfam" id="PF13181">
    <property type="entry name" value="TPR_8"/>
    <property type="match status" value="1"/>
</dbReference>
<evidence type="ECO:0000259" key="3">
    <source>
        <dbReference type="Pfam" id="PF02518"/>
    </source>
</evidence>
<feature type="repeat" description="TPR" evidence="1">
    <location>
        <begin position="162"/>
        <end position="195"/>
    </location>
</feature>
<evidence type="ECO:0000259" key="4">
    <source>
        <dbReference type="Pfam" id="PF06580"/>
    </source>
</evidence>
<keyword evidence="2" id="KW-0472">Membrane</keyword>
<comment type="caution">
    <text evidence="5">The sequence shown here is derived from an EMBL/GenBank/DDBJ whole genome shotgun (WGS) entry which is preliminary data.</text>
</comment>
<dbReference type="PROSITE" id="PS50293">
    <property type="entry name" value="TPR_REGION"/>
    <property type="match status" value="1"/>
</dbReference>
<dbReference type="PANTHER" id="PTHR10098:SF108">
    <property type="entry name" value="TETRATRICOPEPTIDE REPEAT PROTEIN 28"/>
    <property type="match status" value="1"/>
</dbReference>
<dbReference type="Pfam" id="PF02518">
    <property type="entry name" value="HATPase_c"/>
    <property type="match status" value="1"/>
</dbReference>
<dbReference type="InterPro" id="IPR019734">
    <property type="entry name" value="TPR_rpt"/>
</dbReference>
<sequence length="726" mass="82391">MKIISTAITLFLLIFTNIVISQNSKIDSLKIELQNHKENDTIRVNLLNTLAFFHFTNNIPKSIEYLEEANEIAKVIHFEKGKARSIYIKGITEAVQSNYDQALNYYNEALIIYKNIDFTKGIADSFNAIGITYKNKGELRTAATYFKKAIEINEEIGSNNLSASLLNLGTTYSDMGDFDEAILYLKKALSIAKVEKNEQRIAYSLNNLGTIYNIQGNTPLALEHFNKSLTIHKKLGDSISIAHNFKNMGYTYNIQKNNEKAISYFKKSLGIYQRINNKHRISATLSDIGNIHEESGNYQKALKYYIDALRISKEVGANSETTYILNNIGGIYLLSKDYTNSNQYFKKAKKISLEKGNKETLCGAYIGLARIDINQRNYDAALGNALKAKEISEKSGFLEYQKQTLEALSKIYKKTGYYEKALKSYELYKTLNDSLFSKKNVEKIAQIEAEYKYKQAIDSANIRELELTKQVTTTSRDLEKSKQKYLWAIIGFLTVSIILGSTIFFQKFRTIKAKNQTIVTEQKLLRSQMTPHFIFNSLSVLQGMILNKEDKKSVNYLLKFSKLIRITLENSRDKLVLLSQELLAVENYLALQNLENASYQYNITVTDAINTSAFKIPPMLIQPFVENAIEHAFNETISTKQIDISINYSKEDLICTIADNGIGINAQKTSKVAEKSSMSTLITSERLQILSKDLKVNGSITIEDRTEYNSQGTLVTLIIPHKIIQS</sequence>
<evidence type="ECO:0000313" key="6">
    <source>
        <dbReference type="Proteomes" id="UP000323930"/>
    </source>
</evidence>
<feature type="repeat" description="TPR" evidence="1">
    <location>
        <begin position="282"/>
        <end position="315"/>
    </location>
</feature>
<dbReference type="OrthoDB" id="6190788at2"/>
<proteinExistence type="predicted"/>